<dbReference type="RefSeq" id="WP_071925919.1">
    <property type="nucleotide sequence ID" value="NZ_CP018082.1"/>
</dbReference>
<accession>A0A1J0VLL3</accession>
<sequence length="993" mass="106080">MLKFAVLGEVRAWRGEAELELGSRQQRAVLAVLLLRGGRSATVDELIDGVWGENPTTSAVGALRNHILQLRRVLEPDRAPGEPARVLVGLGGGYALRLPAGRVDIEQVDELLDTLRADPEPDPDTARGILDTALSHWNGTPLAGLPGPFAEHRRAHLTDRRLALLEQRGELDLRRGNYGQVIAELTALCAQHPLRERPRGLLMTALNHSGRQAEALAVYADTRRELVEQLGIEPGSDLVELHRRILAGELAAPREAVAPERQRAVQRVAQLPADVVDFTGRAEVVELIADRLTADGPGVPVCAIGGMGGIGKSALAVHVAHRVRGRFPDGQLHVDLHGFAVDRAGGGATAPDTLGDFLRALGVPEGELAASAAERAAQFRSRLDGKRVLVVLDNARSVDQITPLIPGTSGSAVLVTSRSALPELPGTTAVRLEVLTEAEARRLLAGIAGAARIEAEPEAVAAVLDACGGLPLAVRIVGARLAARPAWTVHSVAERLRDTAGRLSVLRTGELAVAVAFRISYDQLDAAHARAFRMLAVPEVDEIRTEGAAAMLGIDAARAEQVCEELVDLNLLETTAPGRYTYHDLLRLFARELPSTGSADPPLTALRRLLDFYLATMKNVVAVCNPGTRLPEHLRPTMSAGLRFADEYAAQVWLAGERHNLVSLYRQCAEVGGPVLAPAADIAWATAELIDGGANCLEVARALEELLDAALRTGDRSVECRVRVALGALFAYSLGALRQGRDHQRIALSLDRGTISDARLTAFAAQLLASSTRCGSETAAPLAHSARAIRLARRVGDRAVECACLVHEAKTLSDAGDFAAARERAVLAQRMAVELGNRSLEVMATHELGVTLVYQGRTAEGVRVCEGAVALGRVGGNELRLGWALSRLAHVLLMAGRARDAEPVVHEAIQVLTRAIGPLIRARVMVLQGLIESAQGKAQQAEDCFGAAAQAFESMQDPHLTHERLDAELEAPIMVLLHDHLAALRARRVIAAS</sequence>
<dbReference type="SMART" id="SM01043">
    <property type="entry name" value="BTAD"/>
    <property type="match status" value="1"/>
</dbReference>
<dbReference type="PANTHER" id="PTHR35807">
    <property type="entry name" value="TRANSCRIPTIONAL REGULATOR REDD-RELATED"/>
    <property type="match status" value="1"/>
</dbReference>
<keyword evidence="4 6" id="KW-0238">DNA-binding</keyword>
<dbReference type="GO" id="GO:0000160">
    <property type="term" value="P:phosphorelay signal transduction system"/>
    <property type="evidence" value="ECO:0007669"/>
    <property type="project" value="InterPro"/>
</dbReference>
<dbReference type="Pfam" id="PF00486">
    <property type="entry name" value="Trans_reg_C"/>
    <property type="match status" value="1"/>
</dbReference>
<dbReference type="SUPFAM" id="SSF52540">
    <property type="entry name" value="P-loop containing nucleoside triphosphate hydrolases"/>
    <property type="match status" value="1"/>
</dbReference>
<dbReference type="InterPro" id="IPR011990">
    <property type="entry name" value="TPR-like_helical_dom_sf"/>
</dbReference>
<dbReference type="PROSITE" id="PS51755">
    <property type="entry name" value="OMPR_PHOB"/>
    <property type="match status" value="1"/>
</dbReference>
<keyword evidence="9" id="KW-1185">Reference proteome</keyword>
<dbReference type="GO" id="GO:0043531">
    <property type="term" value="F:ADP binding"/>
    <property type="evidence" value="ECO:0007669"/>
    <property type="project" value="InterPro"/>
</dbReference>
<dbReference type="Pfam" id="PF03704">
    <property type="entry name" value="BTAD"/>
    <property type="match status" value="1"/>
</dbReference>
<feature type="DNA-binding region" description="OmpR/PhoB-type" evidence="6">
    <location>
        <begin position="1"/>
        <end position="98"/>
    </location>
</feature>
<reference evidence="8" key="1">
    <citation type="submission" date="2016-11" db="EMBL/GenBank/DDBJ databases">
        <authorList>
            <person name="Jaros S."/>
            <person name="Januszkiewicz K."/>
            <person name="Wedrychowicz H."/>
        </authorList>
    </citation>
    <scope>NUCLEOTIDE SEQUENCE [LARGE SCALE GENOMIC DNA]</scope>
    <source>
        <strain evidence="8">Y48</strain>
    </source>
</reference>
<protein>
    <recommendedName>
        <fullName evidence="7">OmpR/PhoB-type domain-containing protein</fullName>
    </recommendedName>
</protein>
<dbReference type="InterPro" id="IPR042197">
    <property type="entry name" value="Apaf_helical"/>
</dbReference>
<dbReference type="KEGG" id="nsl:BOX37_01755"/>
<evidence type="ECO:0000313" key="9">
    <source>
        <dbReference type="Proteomes" id="UP000183810"/>
    </source>
</evidence>
<dbReference type="Pfam" id="PF00931">
    <property type="entry name" value="NB-ARC"/>
    <property type="match status" value="1"/>
</dbReference>
<dbReference type="InterPro" id="IPR002182">
    <property type="entry name" value="NB-ARC"/>
</dbReference>
<dbReference type="OrthoDB" id="5521887at2"/>
<evidence type="ECO:0000313" key="8">
    <source>
        <dbReference type="EMBL" id="APE32902.1"/>
    </source>
</evidence>
<keyword evidence="3" id="KW-0805">Transcription regulation</keyword>
<comment type="similarity">
    <text evidence="1">Belongs to the AfsR/DnrI/RedD regulatory family.</text>
</comment>
<name>A0A1J0VLL3_9NOCA</name>
<dbReference type="InterPro" id="IPR036388">
    <property type="entry name" value="WH-like_DNA-bd_sf"/>
</dbReference>
<evidence type="ECO:0000256" key="1">
    <source>
        <dbReference type="ARBA" id="ARBA00005820"/>
    </source>
</evidence>
<dbReference type="InterPro" id="IPR051677">
    <property type="entry name" value="AfsR-DnrI-RedD_regulator"/>
</dbReference>
<gene>
    <name evidence="8" type="ORF">BOX37_01755</name>
</gene>
<dbReference type="Gene3D" id="1.10.8.430">
    <property type="entry name" value="Helical domain of apoptotic protease-activating factors"/>
    <property type="match status" value="1"/>
</dbReference>
<evidence type="ECO:0000256" key="6">
    <source>
        <dbReference type="PROSITE-ProRule" id="PRU01091"/>
    </source>
</evidence>
<keyword evidence="2" id="KW-0677">Repeat</keyword>
<dbReference type="SUPFAM" id="SSF48452">
    <property type="entry name" value="TPR-like"/>
    <property type="match status" value="2"/>
</dbReference>
<dbReference type="InterPro" id="IPR016032">
    <property type="entry name" value="Sig_transdc_resp-reg_C-effctor"/>
</dbReference>
<dbReference type="GO" id="GO:0006355">
    <property type="term" value="P:regulation of DNA-templated transcription"/>
    <property type="evidence" value="ECO:0007669"/>
    <property type="project" value="InterPro"/>
</dbReference>
<dbReference type="CDD" id="cd15831">
    <property type="entry name" value="BTAD"/>
    <property type="match status" value="1"/>
</dbReference>
<evidence type="ECO:0000256" key="5">
    <source>
        <dbReference type="ARBA" id="ARBA00023163"/>
    </source>
</evidence>
<evidence type="ECO:0000256" key="4">
    <source>
        <dbReference type="ARBA" id="ARBA00023125"/>
    </source>
</evidence>
<evidence type="ECO:0000256" key="2">
    <source>
        <dbReference type="ARBA" id="ARBA00022737"/>
    </source>
</evidence>
<dbReference type="GO" id="GO:0003677">
    <property type="term" value="F:DNA binding"/>
    <property type="evidence" value="ECO:0007669"/>
    <property type="project" value="UniProtKB-UniRule"/>
</dbReference>
<dbReference type="InterPro" id="IPR005158">
    <property type="entry name" value="BTAD"/>
</dbReference>
<proteinExistence type="inferred from homology"/>
<dbReference type="SUPFAM" id="SSF46894">
    <property type="entry name" value="C-terminal effector domain of the bipartite response regulators"/>
    <property type="match status" value="1"/>
</dbReference>
<dbReference type="Gene3D" id="1.25.40.10">
    <property type="entry name" value="Tetratricopeptide repeat domain"/>
    <property type="match status" value="2"/>
</dbReference>
<dbReference type="PANTHER" id="PTHR35807:SF1">
    <property type="entry name" value="TRANSCRIPTIONAL REGULATOR REDD"/>
    <property type="match status" value="1"/>
</dbReference>
<keyword evidence="5" id="KW-0804">Transcription</keyword>
<dbReference type="Proteomes" id="UP000183810">
    <property type="component" value="Chromosome"/>
</dbReference>
<dbReference type="PRINTS" id="PR00364">
    <property type="entry name" value="DISEASERSIST"/>
</dbReference>
<dbReference type="Gene3D" id="1.10.10.10">
    <property type="entry name" value="Winged helix-like DNA-binding domain superfamily/Winged helix DNA-binding domain"/>
    <property type="match status" value="2"/>
</dbReference>
<dbReference type="AlphaFoldDB" id="A0A1J0VLL3"/>
<dbReference type="SMART" id="SM00862">
    <property type="entry name" value="Trans_reg_C"/>
    <property type="match status" value="1"/>
</dbReference>
<evidence type="ECO:0000256" key="3">
    <source>
        <dbReference type="ARBA" id="ARBA00023015"/>
    </source>
</evidence>
<feature type="domain" description="OmpR/PhoB-type" evidence="7">
    <location>
        <begin position="1"/>
        <end position="98"/>
    </location>
</feature>
<organism evidence="8 9">
    <name type="scientific">Nocardia mangyaensis</name>
    <dbReference type="NCBI Taxonomy" id="2213200"/>
    <lineage>
        <taxon>Bacteria</taxon>
        <taxon>Bacillati</taxon>
        <taxon>Actinomycetota</taxon>
        <taxon>Actinomycetes</taxon>
        <taxon>Mycobacteriales</taxon>
        <taxon>Nocardiaceae</taxon>
        <taxon>Nocardia</taxon>
    </lineage>
</organism>
<dbReference type="EMBL" id="CP018082">
    <property type="protein sequence ID" value="APE32902.1"/>
    <property type="molecule type" value="Genomic_DNA"/>
</dbReference>
<dbReference type="InterPro" id="IPR027417">
    <property type="entry name" value="P-loop_NTPase"/>
</dbReference>
<evidence type="ECO:0000259" key="7">
    <source>
        <dbReference type="PROSITE" id="PS51755"/>
    </source>
</evidence>
<dbReference type="InterPro" id="IPR001867">
    <property type="entry name" value="OmpR/PhoB-type_DNA-bd"/>
</dbReference>